<comment type="caution">
    <text evidence="1">The sequence shown here is derived from an EMBL/GenBank/DDBJ whole genome shotgun (WGS) entry which is preliminary data.</text>
</comment>
<organism evidence="1 2">
    <name type="scientific">Rubrivivax gelatinosus</name>
    <name type="common">Rhodocyclus gelatinosus</name>
    <name type="synonym">Rhodopseudomonas gelatinosa</name>
    <dbReference type="NCBI Taxonomy" id="28068"/>
    <lineage>
        <taxon>Bacteria</taxon>
        <taxon>Pseudomonadati</taxon>
        <taxon>Pseudomonadota</taxon>
        <taxon>Betaproteobacteria</taxon>
        <taxon>Burkholderiales</taxon>
        <taxon>Sphaerotilaceae</taxon>
        <taxon>Rubrivivax</taxon>
    </lineage>
</organism>
<evidence type="ECO:0000313" key="2">
    <source>
        <dbReference type="Proteomes" id="UP001041814"/>
    </source>
</evidence>
<reference evidence="1" key="2">
    <citation type="journal article" date="2020" name="Microorganisms">
        <title>Osmotic Adaptation and Compatible Solute Biosynthesis of Phototrophic Bacteria as Revealed from Genome Analyses.</title>
        <authorList>
            <person name="Imhoff J.F."/>
            <person name="Rahn T."/>
            <person name="Kunzel S."/>
            <person name="Keller A."/>
            <person name="Neulinger S.C."/>
        </authorList>
    </citation>
    <scope>NUCLEOTIDE SEQUENCE</scope>
    <source>
        <strain evidence="1">IM 151</strain>
    </source>
</reference>
<sequence length="197" mass="21488">MDTPEDVARDEAIADLVDEAIEEFTLERLRSYYLAHPKLAIPAFAMYDEALASLAVSKSAALVLCTTAIELGLKVTLLRPVVYGLVHNESVADLVSDLVAKQSGYDRFMPLLARVVSEYGGIDLDVLKMEGHATTIWEEIKIIQAKRNAVVHQGVPATLDDVTLALQIGGYVLGMFLSSVLKRFGLALDKKMVIANV</sequence>
<dbReference type="RefSeq" id="WP_200377931.1">
    <property type="nucleotide sequence ID" value="NZ_NRRU01000009.1"/>
</dbReference>
<reference evidence="1" key="1">
    <citation type="submission" date="2017-08" db="EMBL/GenBank/DDBJ databases">
        <authorList>
            <person name="Imhoff J.F."/>
            <person name="Rahn T."/>
            <person name="Kuenzel S."/>
            <person name="Neulinger S.C."/>
        </authorList>
    </citation>
    <scope>NUCLEOTIDE SEQUENCE</scope>
    <source>
        <strain evidence="1">IM 151</strain>
    </source>
</reference>
<accession>A0ABS1DPR5</accession>
<keyword evidence="2" id="KW-1185">Reference proteome</keyword>
<evidence type="ECO:0000313" key="1">
    <source>
        <dbReference type="EMBL" id="MBK1711972.1"/>
    </source>
</evidence>
<gene>
    <name evidence="1" type="ORF">CKO43_04150</name>
</gene>
<dbReference type="EMBL" id="NRRU01000009">
    <property type="protein sequence ID" value="MBK1711972.1"/>
    <property type="molecule type" value="Genomic_DNA"/>
</dbReference>
<name>A0ABS1DPR5_RUBGE</name>
<proteinExistence type="predicted"/>
<evidence type="ECO:0008006" key="3">
    <source>
        <dbReference type="Google" id="ProtNLM"/>
    </source>
</evidence>
<dbReference type="Proteomes" id="UP001041814">
    <property type="component" value="Unassembled WGS sequence"/>
</dbReference>
<protein>
    <recommendedName>
        <fullName evidence="3">RiboL-PSP-HEPN domain-containing protein</fullName>
    </recommendedName>
</protein>